<keyword evidence="2" id="KW-0808">Transferase</keyword>
<dbReference type="Pfam" id="PF00132">
    <property type="entry name" value="Hexapep"/>
    <property type="match status" value="1"/>
</dbReference>
<organism evidence="3 5">
    <name type="scientific">Ralstonia pickettii</name>
    <name type="common">Burkholderia pickettii</name>
    <dbReference type="NCBI Taxonomy" id="329"/>
    <lineage>
        <taxon>Bacteria</taxon>
        <taxon>Pseudomonadati</taxon>
        <taxon>Pseudomonadota</taxon>
        <taxon>Betaproteobacteria</taxon>
        <taxon>Burkholderiales</taxon>
        <taxon>Burkholderiaceae</taxon>
        <taxon>Ralstonia</taxon>
    </lineage>
</organism>
<keyword evidence="1" id="KW-0472">Membrane</keyword>
<feature type="transmembrane region" description="Helical" evidence="1">
    <location>
        <begin position="12"/>
        <end position="34"/>
    </location>
</feature>
<evidence type="ECO:0000313" key="4">
    <source>
        <dbReference type="Proteomes" id="UP001189303"/>
    </source>
</evidence>
<dbReference type="InterPro" id="IPR001451">
    <property type="entry name" value="Hexapep"/>
</dbReference>
<dbReference type="Proteomes" id="UP001189303">
    <property type="component" value="Unassembled WGS sequence"/>
</dbReference>
<name>A0A2P4RI84_RALPI</name>
<sequence>MFRRLYLSPAGYAISAVLNVVGALLRPFMVYGYFSRRDGRFLRFTRVSSSAKILCERELTIGDHCWIGPHCLIDASGGVEIGEGVQISSLNAVLSHSSHVSIRLLGRQFISTPTPQRTGFIRDPVVIGAFTFVGSGAIILPGTKIGKGCVIGAGSVVRGEIPDHSVVLGNPGKIVGTTEKYDLEFVRSGEIDHTYFDPERLAELRRVVESDNAA</sequence>
<keyword evidence="3" id="KW-0012">Acyltransferase</keyword>
<comment type="caution">
    <text evidence="3">The sequence shown here is derived from an EMBL/GenBank/DDBJ whole genome shotgun (WGS) entry which is preliminary data.</text>
</comment>
<evidence type="ECO:0000313" key="3">
    <source>
        <dbReference type="EMBL" id="MBX3893489.1"/>
    </source>
</evidence>
<accession>A0A2P4RI84</accession>
<dbReference type="InterPro" id="IPR051159">
    <property type="entry name" value="Hexapeptide_acetyltransf"/>
</dbReference>
<dbReference type="RefSeq" id="WP_012761356.1">
    <property type="nucleotide sequence ID" value="NZ_CATWFT010000004.1"/>
</dbReference>
<protein>
    <submittedName>
        <fullName evidence="2">2,3,4,5-tetrahydropyridine-2,6-dicarboxylate N-acetyltransferase</fullName>
        <ecNumber evidence="2">2.3.1.89</ecNumber>
    </submittedName>
    <submittedName>
        <fullName evidence="3">Acyltransferase</fullName>
    </submittedName>
</protein>
<dbReference type="AlphaFoldDB" id="A0A2P4RI84"/>
<dbReference type="EC" id="2.3.1.89" evidence="2"/>
<gene>
    <name evidence="2" type="primary">dapH</name>
    <name evidence="3" type="ORF">DEE74_26830</name>
    <name evidence="2" type="ORF">R38712_01865</name>
</gene>
<keyword evidence="1" id="KW-1133">Transmembrane helix</keyword>
<dbReference type="Gene3D" id="2.160.10.10">
    <property type="entry name" value="Hexapeptide repeat proteins"/>
    <property type="match status" value="1"/>
</dbReference>
<evidence type="ECO:0000313" key="2">
    <source>
        <dbReference type="EMBL" id="CAJ0723317.1"/>
    </source>
</evidence>
<dbReference type="InterPro" id="IPR011004">
    <property type="entry name" value="Trimer_LpxA-like_sf"/>
</dbReference>
<dbReference type="GO" id="GO:0047200">
    <property type="term" value="F:tetrahydrodipicolinate N-acetyltransferase activity"/>
    <property type="evidence" value="ECO:0007669"/>
    <property type="project" value="UniProtKB-EC"/>
</dbReference>
<reference evidence="3" key="1">
    <citation type="submission" date="2018-06" db="EMBL/GenBank/DDBJ databases">
        <authorList>
            <person name="O'Rourke A."/>
        </authorList>
    </citation>
    <scope>NUCLEOTIDE SEQUENCE</scope>
    <source>
        <strain evidence="3">132550021-3</strain>
    </source>
</reference>
<evidence type="ECO:0000256" key="1">
    <source>
        <dbReference type="SAM" id="Phobius"/>
    </source>
</evidence>
<keyword evidence="4" id="KW-1185">Reference proteome</keyword>
<reference evidence="2 4" key="2">
    <citation type="submission" date="2023-07" db="EMBL/GenBank/DDBJ databases">
        <authorList>
            <person name="Peeters C."/>
        </authorList>
    </citation>
    <scope>NUCLEOTIDE SEQUENCE [LARGE SCALE GENOMIC DNA]</scope>
    <source>
        <strain evidence="2 4">R-38712</strain>
    </source>
</reference>
<dbReference type="CDD" id="cd04647">
    <property type="entry name" value="LbH_MAT_like"/>
    <property type="match status" value="1"/>
</dbReference>
<evidence type="ECO:0000313" key="5">
    <source>
        <dbReference type="Proteomes" id="UP001199322"/>
    </source>
</evidence>
<keyword evidence="1" id="KW-0812">Transmembrane</keyword>
<dbReference type="PANTHER" id="PTHR23416">
    <property type="entry name" value="SIALIC ACID SYNTHASE-RELATED"/>
    <property type="match status" value="1"/>
</dbReference>
<dbReference type="SUPFAM" id="SSF51161">
    <property type="entry name" value="Trimeric LpxA-like enzymes"/>
    <property type="match status" value="1"/>
</dbReference>
<proteinExistence type="predicted"/>
<dbReference type="EMBL" id="QGBI01000043">
    <property type="protein sequence ID" value="MBX3893489.1"/>
    <property type="molecule type" value="Genomic_DNA"/>
</dbReference>
<dbReference type="EMBL" id="CATWFT010000004">
    <property type="protein sequence ID" value="CAJ0723317.1"/>
    <property type="molecule type" value="Genomic_DNA"/>
</dbReference>
<dbReference type="Proteomes" id="UP001199322">
    <property type="component" value="Unassembled WGS sequence"/>
</dbReference>
<dbReference type="Pfam" id="PF14602">
    <property type="entry name" value="Hexapep_2"/>
    <property type="match status" value="1"/>
</dbReference>